<keyword evidence="1" id="KW-1133">Transmembrane helix</keyword>
<protein>
    <submittedName>
        <fullName evidence="4">Anti-sigma factor</fullName>
    </submittedName>
</protein>
<dbReference type="KEGG" id="vie:OL234_07550"/>
<keyword evidence="1" id="KW-0472">Membrane</keyword>
<evidence type="ECO:0000313" key="5">
    <source>
        <dbReference type="Proteomes" id="UP001179647"/>
    </source>
</evidence>
<evidence type="ECO:0000256" key="1">
    <source>
        <dbReference type="SAM" id="Phobius"/>
    </source>
</evidence>
<organism evidence="4 5">
    <name type="scientific">Vagococcus intermedius</name>
    <dbReference type="NCBI Taxonomy" id="2991418"/>
    <lineage>
        <taxon>Bacteria</taxon>
        <taxon>Bacillati</taxon>
        <taxon>Bacillota</taxon>
        <taxon>Bacilli</taxon>
        <taxon>Lactobacillales</taxon>
        <taxon>Enterococcaceae</taxon>
        <taxon>Vagococcus</taxon>
    </lineage>
</organism>
<reference evidence="4" key="1">
    <citation type="submission" date="2022-10" db="EMBL/GenBank/DDBJ databases">
        <title>Vagococcus sp. isolated from poultry meat.</title>
        <authorList>
            <person name="Johansson P."/>
            <person name="Bjorkroth J."/>
        </authorList>
    </citation>
    <scope>NUCLEOTIDE SEQUENCE</scope>
    <source>
        <strain evidence="4">STAA11</strain>
    </source>
</reference>
<feature type="transmembrane region" description="Helical" evidence="1">
    <location>
        <begin position="23"/>
        <end position="42"/>
    </location>
</feature>
<proteinExistence type="predicted"/>
<dbReference type="Proteomes" id="UP001179647">
    <property type="component" value="Chromosome"/>
</dbReference>
<name>A0AAF0CTW3_9ENTE</name>
<dbReference type="EMBL" id="CP110232">
    <property type="protein sequence ID" value="WEG72833.1"/>
    <property type="molecule type" value="Genomic_DNA"/>
</dbReference>
<gene>
    <name evidence="4" type="ORF">OL234_07550</name>
</gene>
<keyword evidence="5" id="KW-1185">Reference proteome</keyword>
<feature type="domain" description="Sigma factor regulator N-terminal" evidence="3">
    <location>
        <begin position="13"/>
        <end position="99"/>
    </location>
</feature>
<feature type="domain" description="Sigma factor regulator C-terminal" evidence="2">
    <location>
        <begin position="168"/>
        <end position="307"/>
    </location>
</feature>
<evidence type="ECO:0000259" key="3">
    <source>
        <dbReference type="Pfam" id="PF13800"/>
    </source>
</evidence>
<dbReference type="Pfam" id="PF13800">
    <property type="entry name" value="Sigma_reg_N"/>
    <property type="match status" value="1"/>
</dbReference>
<sequence length="320" mass="36894">MNLDKKKVGSVSQALKRAKRKQLVKTILISLVVFILALPVIYKTANYFARRQSDYLNETLFDQQVLSAPNIQIDSQTLGQSGMTSGTVITNRSKNINGYIVPWSTLTSRYTWLNSSINYNELVPGFYLGERDSYEYDKQTKQKVASFYSPYIKNYYDGVKNDLKSVTQLDNHVVEVAISFDKAYTYQEIQDLIPSSMKLNKVWYWLDIKPEDQPKEELGPAGMPKYGINIEEKYQTSKFIEEDFAEFFKVAKKISNKQEQSELKQLLKNNEGKSYKEVKMMGVMLTGRSENFEKLIDKEWVRGASAGVTVERLPYVQSFK</sequence>
<dbReference type="RefSeq" id="WP_275468636.1">
    <property type="nucleotide sequence ID" value="NZ_CP110232.1"/>
</dbReference>
<evidence type="ECO:0000259" key="2">
    <source>
        <dbReference type="Pfam" id="PF13791"/>
    </source>
</evidence>
<accession>A0AAF0CTW3</accession>
<dbReference type="InterPro" id="IPR025672">
    <property type="entry name" value="Sigma_reg_C_dom"/>
</dbReference>
<dbReference type="InterPro" id="IPR029101">
    <property type="entry name" value="Sigma_reg_N"/>
</dbReference>
<keyword evidence="1" id="KW-0812">Transmembrane</keyword>
<dbReference type="AlphaFoldDB" id="A0AAF0CTW3"/>
<dbReference type="Pfam" id="PF13791">
    <property type="entry name" value="Sigma_reg_C"/>
    <property type="match status" value="1"/>
</dbReference>
<evidence type="ECO:0000313" key="4">
    <source>
        <dbReference type="EMBL" id="WEG72833.1"/>
    </source>
</evidence>